<dbReference type="Proteomes" id="UP000191612">
    <property type="component" value="Unassembled WGS sequence"/>
</dbReference>
<dbReference type="AlphaFoldDB" id="A0A1V6QUK9"/>
<gene>
    <name evidence="2" type="ORF">PENSOL_c037G06021</name>
</gene>
<name>A0A1V6QUK9_9EURO</name>
<accession>A0A1V6QUK9</accession>
<reference evidence="3" key="1">
    <citation type="journal article" date="2017" name="Nat. Microbiol.">
        <title>Global analysis of biosynthetic gene clusters reveals vast potential of secondary metabolite production in Penicillium species.</title>
        <authorList>
            <person name="Nielsen J.C."/>
            <person name="Grijseels S."/>
            <person name="Prigent S."/>
            <person name="Ji B."/>
            <person name="Dainat J."/>
            <person name="Nielsen K.F."/>
            <person name="Frisvad J.C."/>
            <person name="Workman M."/>
            <person name="Nielsen J."/>
        </authorList>
    </citation>
    <scope>NUCLEOTIDE SEQUENCE [LARGE SCALE GENOMIC DNA]</scope>
    <source>
        <strain evidence="3">IBT 29525</strain>
    </source>
</reference>
<evidence type="ECO:0000313" key="2">
    <source>
        <dbReference type="EMBL" id="OQD92904.1"/>
    </source>
</evidence>
<organism evidence="2 3">
    <name type="scientific">Penicillium solitum</name>
    <dbReference type="NCBI Taxonomy" id="60172"/>
    <lineage>
        <taxon>Eukaryota</taxon>
        <taxon>Fungi</taxon>
        <taxon>Dikarya</taxon>
        <taxon>Ascomycota</taxon>
        <taxon>Pezizomycotina</taxon>
        <taxon>Eurotiomycetes</taxon>
        <taxon>Eurotiomycetidae</taxon>
        <taxon>Eurotiales</taxon>
        <taxon>Aspergillaceae</taxon>
        <taxon>Penicillium</taxon>
    </lineage>
</organism>
<feature type="region of interest" description="Disordered" evidence="1">
    <location>
        <begin position="200"/>
        <end position="226"/>
    </location>
</feature>
<dbReference type="EMBL" id="MDYO01000037">
    <property type="protein sequence ID" value="OQD92904.1"/>
    <property type="molecule type" value="Genomic_DNA"/>
</dbReference>
<proteinExistence type="predicted"/>
<evidence type="ECO:0000313" key="3">
    <source>
        <dbReference type="Proteomes" id="UP000191612"/>
    </source>
</evidence>
<keyword evidence="3" id="KW-1185">Reference proteome</keyword>
<evidence type="ECO:0000256" key="1">
    <source>
        <dbReference type="SAM" id="MobiDB-lite"/>
    </source>
</evidence>
<protein>
    <submittedName>
        <fullName evidence="2">Uncharacterized protein</fullName>
    </submittedName>
</protein>
<feature type="compositionally biased region" description="Low complexity" evidence="1">
    <location>
        <begin position="30"/>
        <end position="57"/>
    </location>
</feature>
<feature type="compositionally biased region" description="Pro residues" evidence="1">
    <location>
        <begin position="14"/>
        <end position="29"/>
    </location>
</feature>
<sequence>MTSKEDLTKKGQPGQPPAANPPPSPPTLQPEPQLAPQLAPQSTLQPAPQPPSQLGSPMETQQTQRLVMYSARLYLRDGLINVQQYGMASGLFWLRSYISKGYTPPVDMVSELDYDFFLEDLRSHFGYSPEVHVLVWDARNCINRLDYEYAIRNRNGWLAALIAMQNREAVAGHGLTCYFFIVTKSEFELHRKLPSLQINEREREPQNEEGNYSVEEIQRKRKKGSG</sequence>
<feature type="region of interest" description="Disordered" evidence="1">
    <location>
        <begin position="1"/>
        <end position="61"/>
    </location>
</feature>
<comment type="caution">
    <text evidence="2">The sequence shown here is derived from an EMBL/GenBank/DDBJ whole genome shotgun (WGS) entry which is preliminary data.</text>
</comment>